<sequence length="126" mass="14373">MRRAREEEDEEAKKEDKGARDFEEHLGKVEKDKEEEEDEEMNLGSTKPTSLGTDDDQDDEGNGSMVGNQNQTFEVTNGGSNKLNTLETTTEQQKKGGDDSLYKKHVDTKDKTNLYNEYRTSHPNKQ</sequence>
<evidence type="ECO:0008006" key="3">
    <source>
        <dbReference type="Google" id="ProtNLM"/>
    </source>
</evidence>
<reference evidence="2" key="1">
    <citation type="submission" date="2023-03" db="UniProtKB">
        <authorList>
            <consortium name="EnsemblPlants"/>
        </authorList>
    </citation>
    <scope>IDENTIFICATION</scope>
</reference>
<feature type="compositionally biased region" description="Polar residues" evidence="1">
    <location>
        <begin position="65"/>
        <end position="91"/>
    </location>
</feature>
<dbReference type="EnsemblPlants" id="MELO3C030786.2.1">
    <property type="protein sequence ID" value="MELO3C030786.2.1"/>
    <property type="gene ID" value="MELO3C030786.2"/>
</dbReference>
<organism evidence="2">
    <name type="scientific">Cucumis melo</name>
    <name type="common">Muskmelon</name>
    <dbReference type="NCBI Taxonomy" id="3656"/>
    <lineage>
        <taxon>Eukaryota</taxon>
        <taxon>Viridiplantae</taxon>
        <taxon>Streptophyta</taxon>
        <taxon>Embryophyta</taxon>
        <taxon>Tracheophyta</taxon>
        <taxon>Spermatophyta</taxon>
        <taxon>Magnoliopsida</taxon>
        <taxon>eudicotyledons</taxon>
        <taxon>Gunneridae</taxon>
        <taxon>Pentapetalae</taxon>
        <taxon>rosids</taxon>
        <taxon>fabids</taxon>
        <taxon>Cucurbitales</taxon>
        <taxon>Cucurbitaceae</taxon>
        <taxon>Benincaseae</taxon>
        <taxon>Cucumis</taxon>
    </lineage>
</organism>
<dbReference type="AlphaFoldDB" id="A0A9I9EA73"/>
<name>A0A9I9EA73_CUCME</name>
<proteinExistence type="predicted"/>
<feature type="region of interest" description="Disordered" evidence="1">
    <location>
        <begin position="1"/>
        <end position="126"/>
    </location>
</feature>
<protein>
    <recommendedName>
        <fullName evidence="3">Protein Ycf2-like</fullName>
    </recommendedName>
</protein>
<evidence type="ECO:0000256" key="1">
    <source>
        <dbReference type="SAM" id="MobiDB-lite"/>
    </source>
</evidence>
<dbReference type="Gramene" id="MELO3C030786.2.1">
    <property type="protein sequence ID" value="MELO3C030786.2.1"/>
    <property type="gene ID" value="MELO3C030786.2"/>
</dbReference>
<evidence type="ECO:0000313" key="2">
    <source>
        <dbReference type="EnsemblPlants" id="MELO3C030786.2.1"/>
    </source>
</evidence>
<feature type="compositionally biased region" description="Basic and acidic residues" evidence="1">
    <location>
        <begin position="1"/>
        <end position="32"/>
    </location>
</feature>
<feature type="compositionally biased region" description="Basic and acidic residues" evidence="1">
    <location>
        <begin position="92"/>
        <end position="112"/>
    </location>
</feature>
<accession>A0A9I9EA73</accession>
<feature type="compositionally biased region" description="Polar residues" evidence="1">
    <location>
        <begin position="43"/>
        <end position="52"/>
    </location>
</feature>